<dbReference type="EMBL" id="LR796243">
    <property type="protein sequence ID" value="CAB4130662.1"/>
    <property type="molecule type" value="Genomic_DNA"/>
</dbReference>
<accession>A0A6J5LB18</accession>
<name>A0A6J5LB18_9CAUD</name>
<keyword evidence="1" id="KW-0175">Coiled coil</keyword>
<gene>
    <name evidence="2" type="ORF">UFOVP121_23</name>
    <name evidence="3" type="ORF">UFOVP277_28</name>
</gene>
<dbReference type="EMBL" id="LR796293">
    <property type="protein sequence ID" value="CAB4134883.1"/>
    <property type="molecule type" value="Genomic_DNA"/>
</dbReference>
<reference evidence="2" key="1">
    <citation type="submission" date="2020-04" db="EMBL/GenBank/DDBJ databases">
        <authorList>
            <person name="Chiriac C."/>
            <person name="Salcher M."/>
            <person name="Ghai R."/>
            <person name="Kavagutti S V."/>
        </authorList>
    </citation>
    <scope>NUCLEOTIDE SEQUENCE</scope>
</reference>
<evidence type="ECO:0000313" key="3">
    <source>
        <dbReference type="EMBL" id="CAB4134883.1"/>
    </source>
</evidence>
<feature type="coiled-coil region" evidence="1">
    <location>
        <begin position="5"/>
        <end position="46"/>
    </location>
</feature>
<sequence length="124" mass="14399">MSLEIGKYIDEMMALRNEKKHHEAELKRLDANLKLMEGTLKQAMLDQGVTEAKGVYGKAKYDDKVLYPQVNNWTEFHEYIKENNMFDLLHKRISLTNYRQLVEAQVAVPGVVPNYVSEVNLRSI</sequence>
<proteinExistence type="predicted"/>
<evidence type="ECO:0000313" key="2">
    <source>
        <dbReference type="EMBL" id="CAB4130662.1"/>
    </source>
</evidence>
<dbReference type="InterPro" id="IPR055731">
    <property type="entry name" value="Pam3_gp33-like"/>
</dbReference>
<organism evidence="2">
    <name type="scientific">uncultured Caudovirales phage</name>
    <dbReference type="NCBI Taxonomy" id="2100421"/>
    <lineage>
        <taxon>Viruses</taxon>
        <taxon>Duplodnaviria</taxon>
        <taxon>Heunggongvirae</taxon>
        <taxon>Uroviricota</taxon>
        <taxon>Caudoviricetes</taxon>
        <taxon>Peduoviridae</taxon>
        <taxon>Maltschvirus</taxon>
        <taxon>Maltschvirus maltsch</taxon>
    </lineage>
</organism>
<protein>
    <submittedName>
        <fullName evidence="2">Uncharacterized protein</fullName>
    </submittedName>
</protein>
<evidence type="ECO:0000256" key="1">
    <source>
        <dbReference type="SAM" id="Coils"/>
    </source>
</evidence>
<dbReference type="Pfam" id="PF23984">
    <property type="entry name" value="DUF7307"/>
    <property type="match status" value="1"/>
</dbReference>